<dbReference type="Proteomes" id="UP001379533">
    <property type="component" value="Chromosome"/>
</dbReference>
<dbReference type="RefSeq" id="WP_394841524.1">
    <property type="nucleotide sequence ID" value="NZ_CP089982.1"/>
</dbReference>
<feature type="domain" description="SbsA Ig-like" evidence="2">
    <location>
        <begin position="4"/>
        <end position="100"/>
    </location>
</feature>
<name>A0ABZ2JYN8_9BACT</name>
<gene>
    <name evidence="3" type="ORF">LZC95_31170</name>
</gene>
<evidence type="ECO:0000313" key="4">
    <source>
        <dbReference type="Proteomes" id="UP001379533"/>
    </source>
</evidence>
<sequence length="451" mass="47702">MKQPGAIVSVSPAENDDNVSVHAPITIEYNVPVQVTPSSVTLSGPNAAVIATTLRVSDDGKTVTVAPIAEVPAPTKLTLTINEIRTREGAIAEKKTWSWTLPAWLRVEAANQIAGEAALWSSPIVAVGSADKIITTVSNKGLTLAQLDGSLNTWSQMGDPLDIPAAPRPSLAFDKDGALVMAYMAPKGPQLPYEIRVRRWSGSAWEPMGQALDDAAGMCPYACFPVIARARDTGQLFVAYTRPVPGEPGPETLVVKTFADGQWKQVGSVVSDSSQGARYLALVIADSGVPFVLYTSEGDTKGTWVKKLSQDGSWATVGSTPNLPNENPAYNNSLALDASGNPAVLGCYGGKYQLRRFDGNQWVGGGENSRAGCGTYESFLASNGSGRLFAFWSSSGVVQAADVTNANWQLLDPTPSSGNLRAGSLTVGPTGIPVIGWAEDNKTIRVRRLNR</sequence>
<evidence type="ECO:0000256" key="1">
    <source>
        <dbReference type="ARBA" id="ARBA00022729"/>
    </source>
</evidence>
<dbReference type="EMBL" id="CP089982">
    <property type="protein sequence ID" value="WXA90904.1"/>
    <property type="molecule type" value="Genomic_DNA"/>
</dbReference>
<proteinExistence type="predicted"/>
<dbReference type="InterPro" id="IPR032812">
    <property type="entry name" value="SbsA_Ig"/>
</dbReference>
<keyword evidence="4" id="KW-1185">Reference proteome</keyword>
<dbReference type="InterPro" id="IPR014755">
    <property type="entry name" value="Cu-Rt/internalin_Ig-like"/>
</dbReference>
<evidence type="ECO:0000313" key="3">
    <source>
        <dbReference type="EMBL" id="WXA90904.1"/>
    </source>
</evidence>
<accession>A0ABZ2JYN8</accession>
<dbReference type="Gene3D" id="2.60.40.1220">
    <property type="match status" value="1"/>
</dbReference>
<protein>
    <submittedName>
        <fullName evidence="3">Ig-like domain-containing protein</fullName>
    </submittedName>
</protein>
<organism evidence="3 4">
    <name type="scientific">Pendulispora brunnea</name>
    <dbReference type="NCBI Taxonomy" id="2905690"/>
    <lineage>
        <taxon>Bacteria</taxon>
        <taxon>Pseudomonadati</taxon>
        <taxon>Myxococcota</taxon>
        <taxon>Myxococcia</taxon>
        <taxon>Myxococcales</taxon>
        <taxon>Sorangiineae</taxon>
        <taxon>Pendulisporaceae</taxon>
        <taxon>Pendulispora</taxon>
    </lineage>
</organism>
<dbReference type="Pfam" id="PF13205">
    <property type="entry name" value="Big_5"/>
    <property type="match status" value="1"/>
</dbReference>
<dbReference type="SUPFAM" id="SSF75011">
    <property type="entry name" value="3-carboxy-cis,cis-mucoante lactonizing enzyme"/>
    <property type="match status" value="1"/>
</dbReference>
<evidence type="ECO:0000259" key="2">
    <source>
        <dbReference type="Pfam" id="PF13205"/>
    </source>
</evidence>
<reference evidence="3 4" key="1">
    <citation type="submission" date="2021-12" db="EMBL/GenBank/DDBJ databases">
        <title>Discovery of the Pendulisporaceae a myxobacterial family with distinct sporulation behavior and unique specialized metabolism.</title>
        <authorList>
            <person name="Garcia R."/>
            <person name="Popoff A."/>
            <person name="Bader C.D."/>
            <person name="Loehr J."/>
            <person name="Walesch S."/>
            <person name="Walt C."/>
            <person name="Boldt J."/>
            <person name="Bunk B."/>
            <person name="Haeckl F.J.F.P.J."/>
            <person name="Gunesch A.P."/>
            <person name="Birkelbach J."/>
            <person name="Nuebel U."/>
            <person name="Pietschmann T."/>
            <person name="Bach T."/>
            <person name="Mueller R."/>
        </authorList>
    </citation>
    <scope>NUCLEOTIDE SEQUENCE [LARGE SCALE GENOMIC DNA]</scope>
    <source>
        <strain evidence="3 4">MSr12523</strain>
    </source>
</reference>
<keyword evidence="1" id="KW-0732">Signal</keyword>